<reference evidence="2" key="1">
    <citation type="submission" date="2021-06" db="EMBL/GenBank/DDBJ databases">
        <authorList>
            <consortium name="DOE Joint Genome Institute"/>
            <person name="Mondo S.J."/>
            <person name="Amses K.R."/>
            <person name="Simmons D.R."/>
            <person name="Longcore J.E."/>
            <person name="Seto K."/>
            <person name="Alves G.H."/>
            <person name="Bonds A.E."/>
            <person name="Quandt C.A."/>
            <person name="Davis W.J."/>
            <person name="Chang Y."/>
            <person name="Letcher P.M."/>
            <person name="Powell M.J."/>
            <person name="Kuo A."/>
            <person name="Labutti K."/>
            <person name="Pangilinan J."/>
            <person name="Andreopoulos W."/>
            <person name="Tritt A."/>
            <person name="Riley R."/>
            <person name="Hundley H."/>
            <person name="Johnson J."/>
            <person name="Lipzen A."/>
            <person name="Barry K."/>
            <person name="Berbee M.L."/>
            <person name="Buchler N.E."/>
            <person name="Grigoriev I.V."/>
            <person name="Spatafora J.W."/>
            <person name="Stajich J.E."/>
            <person name="James T.Y."/>
        </authorList>
    </citation>
    <scope>NUCLEOTIDE SEQUENCE</scope>
    <source>
        <strain evidence="2">AG</strain>
    </source>
</reference>
<dbReference type="RefSeq" id="XP_051446147.1">
    <property type="nucleotide sequence ID" value="XM_051587730.1"/>
</dbReference>
<keyword evidence="3" id="KW-1185">Reference proteome</keyword>
<dbReference type="Proteomes" id="UP001206595">
    <property type="component" value="Unassembled WGS sequence"/>
</dbReference>
<comment type="caution">
    <text evidence="2">The sequence shown here is derived from an EMBL/GenBank/DDBJ whole genome shotgun (WGS) entry which is preliminary data.</text>
</comment>
<evidence type="ECO:0000313" key="3">
    <source>
        <dbReference type="Proteomes" id="UP001206595"/>
    </source>
</evidence>
<sequence>MDIDGRSVRVDFSMTRRPHTPTPGEYMGEKRRGGGSDRGGDRGDRGDRGGDRRYGRRRFPNNFFLLTIL</sequence>
<reference evidence="2" key="2">
    <citation type="journal article" date="2022" name="Proc. Natl. Acad. Sci. U.S.A.">
        <title>Diploid-dominant life cycles characterize the early evolution of Fungi.</title>
        <authorList>
            <person name="Amses K.R."/>
            <person name="Simmons D.R."/>
            <person name="Longcore J.E."/>
            <person name="Mondo S.J."/>
            <person name="Seto K."/>
            <person name="Jeronimo G.H."/>
            <person name="Bonds A.E."/>
            <person name="Quandt C.A."/>
            <person name="Davis W.J."/>
            <person name="Chang Y."/>
            <person name="Federici B.A."/>
            <person name="Kuo A."/>
            <person name="LaButti K."/>
            <person name="Pangilinan J."/>
            <person name="Andreopoulos W."/>
            <person name="Tritt A."/>
            <person name="Riley R."/>
            <person name="Hundley H."/>
            <person name="Johnson J."/>
            <person name="Lipzen A."/>
            <person name="Barry K."/>
            <person name="Lang B.F."/>
            <person name="Cuomo C.A."/>
            <person name="Buchler N.E."/>
            <person name="Grigoriev I.V."/>
            <person name="Spatafora J.W."/>
            <person name="Stajich J.E."/>
            <person name="James T.Y."/>
        </authorList>
    </citation>
    <scope>NUCLEOTIDE SEQUENCE</scope>
    <source>
        <strain evidence="2">AG</strain>
    </source>
</reference>
<proteinExistence type="predicted"/>
<gene>
    <name evidence="2" type="ORF">K450DRAFT_233295</name>
</gene>
<evidence type="ECO:0000256" key="1">
    <source>
        <dbReference type="SAM" id="MobiDB-lite"/>
    </source>
</evidence>
<organism evidence="2 3">
    <name type="scientific">Umbelopsis ramanniana AG</name>
    <dbReference type="NCBI Taxonomy" id="1314678"/>
    <lineage>
        <taxon>Eukaryota</taxon>
        <taxon>Fungi</taxon>
        <taxon>Fungi incertae sedis</taxon>
        <taxon>Mucoromycota</taxon>
        <taxon>Mucoromycotina</taxon>
        <taxon>Umbelopsidomycetes</taxon>
        <taxon>Umbelopsidales</taxon>
        <taxon>Umbelopsidaceae</taxon>
        <taxon>Umbelopsis</taxon>
    </lineage>
</organism>
<dbReference type="AlphaFoldDB" id="A0AAD5EBY9"/>
<name>A0AAD5EBY9_UMBRA</name>
<protein>
    <submittedName>
        <fullName evidence="2">Uncharacterized protein</fullName>
    </submittedName>
</protein>
<feature type="compositionally biased region" description="Basic and acidic residues" evidence="1">
    <location>
        <begin position="27"/>
        <end position="53"/>
    </location>
</feature>
<dbReference type="EMBL" id="MU620907">
    <property type="protein sequence ID" value="KAI8581143.1"/>
    <property type="molecule type" value="Genomic_DNA"/>
</dbReference>
<evidence type="ECO:0000313" key="2">
    <source>
        <dbReference type="EMBL" id="KAI8581143.1"/>
    </source>
</evidence>
<dbReference type="GeneID" id="75913075"/>
<feature type="region of interest" description="Disordered" evidence="1">
    <location>
        <begin position="1"/>
        <end position="57"/>
    </location>
</feature>
<accession>A0AAD5EBY9</accession>